<dbReference type="Proteomes" id="UP000664109">
    <property type="component" value="Unassembled WGS sequence"/>
</dbReference>
<comment type="caution">
    <text evidence="1">The sequence shown here is derived from an EMBL/GenBank/DDBJ whole genome shotgun (WGS) entry which is preliminary data.</text>
</comment>
<organism evidence="1 2">
    <name type="scientific">Streptomyces zhihengii</name>
    <dbReference type="NCBI Taxonomy" id="1818004"/>
    <lineage>
        <taxon>Bacteria</taxon>
        <taxon>Bacillati</taxon>
        <taxon>Actinomycetota</taxon>
        <taxon>Actinomycetes</taxon>
        <taxon>Kitasatosporales</taxon>
        <taxon>Streptomycetaceae</taxon>
        <taxon>Streptomyces</taxon>
    </lineage>
</organism>
<protein>
    <submittedName>
        <fullName evidence="1">Uncharacterized protein</fullName>
    </submittedName>
</protein>
<dbReference type="RefSeq" id="WP_205378088.1">
    <property type="nucleotide sequence ID" value="NZ_JAFEJA010000002.1"/>
</dbReference>
<name>A0ABS2V2G4_9ACTN</name>
<keyword evidence="2" id="KW-1185">Reference proteome</keyword>
<accession>A0ABS2V2G4</accession>
<dbReference type="EMBL" id="JAFEJA010000002">
    <property type="protein sequence ID" value="MBM9624036.1"/>
    <property type="molecule type" value="Genomic_DNA"/>
</dbReference>
<proteinExistence type="predicted"/>
<reference evidence="1 2" key="1">
    <citation type="journal article" date="2016" name="Arch. Microbiol.">
        <title>Streptomyces zhihengii sp. nov., isolated from rhizospheric soil of Psammosilene tunicoides.</title>
        <authorList>
            <person name="Huang M.J."/>
            <person name="Fei J.J."/>
            <person name="Salam N."/>
            <person name="Kim C.J."/>
            <person name="Hozzein W.N."/>
            <person name="Xiao M."/>
            <person name="Huang H.Q."/>
            <person name="Li W.J."/>
        </authorList>
    </citation>
    <scope>NUCLEOTIDE SEQUENCE [LARGE SCALE GENOMIC DNA]</scope>
    <source>
        <strain evidence="1 2">YIM T102</strain>
    </source>
</reference>
<evidence type="ECO:0000313" key="2">
    <source>
        <dbReference type="Proteomes" id="UP000664109"/>
    </source>
</evidence>
<gene>
    <name evidence="1" type="ORF">JE024_36260</name>
</gene>
<evidence type="ECO:0000313" key="1">
    <source>
        <dbReference type="EMBL" id="MBM9624036.1"/>
    </source>
</evidence>
<sequence length="84" mass="9175">MSDDTDLTEELLDGLSPEAVEQARAAMARREGPAGGETCDYCRFVSATMFQALVHGKGFEEQMEVAYFHIHNAHVDSDIEGPAT</sequence>